<dbReference type="InterPro" id="IPR013655">
    <property type="entry name" value="PAS_fold_3"/>
</dbReference>
<evidence type="ECO:0000313" key="12">
    <source>
        <dbReference type="EMBL" id="MCK6256003.1"/>
    </source>
</evidence>
<dbReference type="SUPFAM" id="SSF55874">
    <property type="entry name" value="ATPase domain of HSP90 chaperone/DNA topoisomerase II/histidine kinase"/>
    <property type="match status" value="1"/>
</dbReference>
<comment type="catalytic activity">
    <reaction evidence="1">
        <text>ATP + protein L-histidine = ADP + protein N-phospho-L-histidine.</text>
        <dbReference type="EC" id="2.7.13.3"/>
    </reaction>
</comment>
<dbReference type="SUPFAM" id="SSF47384">
    <property type="entry name" value="Homodimeric domain of signal transducing histidine kinase"/>
    <property type="match status" value="1"/>
</dbReference>
<dbReference type="PROSITE" id="PS50113">
    <property type="entry name" value="PAC"/>
    <property type="match status" value="3"/>
</dbReference>
<feature type="domain" description="PAC" evidence="11">
    <location>
        <begin position="215"/>
        <end position="267"/>
    </location>
</feature>
<keyword evidence="7" id="KW-0067">ATP-binding</keyword>
<dbReference type="Gene3D" id="3.30.565.10">
    <property type="entry name" value="Histidine kinase-like ATPase, C-terminal domain"/>
    <property type="match status" value="1"/>
</dbReference>
<dbReference type="Pfam" id="PF00512">
    <property type="entry name" value="HisKA"/>
    <property type="match status" value="1"/>
</dbReference>
<evidence type="ECO:0000259" key="9">
    <source>
        <dbReference type="PROSITE" id="PS50109"/>
    </source>
</evidence>
<comment type="caution">
    <text evidence="12">The sequence shown here is derived from an EMBL/GenBank/DDBJ whole genome shotgun (WGS) entry which is preliminary data.</text>
</comment>
<sequence>MMLTKDELLPRLGVFKKLIDVLPEFICLKNREGHWIEANEFALQVFGVDRCKYKGKALDEQNSWCNAGMIERSNETDNKAWETGHPIKIQEEVQQKDGSYIYLELIKQATFDEEGNPLFLFVTGRDITQHKEKEEELSVALELLESVLEGTTDAILIVDTKENLIKVNHAFENMFGWEEHDLLTDEIDSHIIIPDEFKAESKSIMGLLAEGSTVPSFETQRVRRDGLKIDVSISFSAIRNMQGRVIGFCLIYRDISAQKKAERALRESEAKYRVIAEHSKDLIAVANPNGELIYSSPSHEAILGFSSNLDEINRILFSRIHPDDWEFLRAAFAKAKMKKKPFTFECRLMHQNGDWLVMETNAVPVLNEWNEIESFVTIARDITATKETEELIRKSEKLSVLGELAAGVAHEIRNPLTSLIGFAQLLKETDEEMKTKYVTIMLTELKRINDIVGELMLVAKPQAVHFEYSSLEDMLQSVIRLLDTQAIIKNIQIQLKVDKEIPSIYCVENQLKQLFINLLKNSIEAMDQGGIITLAVIMKKGSVVIKIEDQGSGIPKNRLGKLGEPFYTTKEKGTGLGLMVCYKIVKEHYGNISFESEENKGTTVQVKLPIYPFSVV</sequence>
<feature type="domain" description="PAS" evidence="10">
    <location>
        <begin position="268"/>
        <end position="339"/>
    </location>
</feature>
<dbReference type="InterPro" id="IPR003594">
    <property type="entry name" value="HATPase_dom"/>
</dbReference>
<evidence type="ECO:0000256" key="7">
    <source>
        <dbReference type="ARBA" id="ARBA00022840"/>
    </source>
</evidence>
<dbReference type="InterPro" id="IPR001610">
    <property type="entry name" value="PAC"/>
</dbReference>
<dbReference type="SMART" id="SM00091">
    <property type="entry name" value="PAS"/>
    <property type="match status" value="3"/>
</dbReference>
<dbReference type="SMART" id="SM00388">
    <property type="entry name" value="HisKA"/>
    <property type="match status" value="1"/>
</dbReference>
<dbReference type="InterPro" id="IPR013656">
    <property type="entry name" value="PAS_4"/>
</dbReference>
<evidence type="ECO:0000256" key="8">
    <source>
        <dbReference type="ARBA" id="ARBA00023012"/>
    </source>
</evidence>
<feature type="domain" description="Histidine kinase" evidence="9">
    <location>
        <begin position="407"/>
        <end position="612"/>
    </location>
</feature>
<dbReference type="Proteomes" id="UP001139011">
    <property type="component" value="Unassembled WGS sequence"/>
</dbReference>
<dbReference type="Pfam" id="PF00989">
    <property type="entry name" value="PAS"/>
    <property type="match status" value="1"/>
</dbReference>
<dbReference type="InterPro" id="IPR013767">
    <property type="entry name" value="PAS_fold"/>
</dbReference>
<keyword evidence="4" id="KW-0808">Transferase</keyword>
<dbReference type="InterPro" id="IPR000014">
    <property type="entry name" value="PAS"/>
</dbReference>
<dbReference type="InterPro" id="IPR003661">
    <property type="entry name" value="HisK_dim/P_dom"/>
</dbReference>
<dbReference type="NCBIfam" id="TIGR00229">
    <property type="entry name" value="sensory_box"/>
    <property type="match status" value="3"/>
</dbReference>
<dbReference type="SMART" id="SM00086">
    <property type="entry name" value="PAC"/>
    <property type="match status" value="3"/>
</dbReference>
<dbReference type="InterPro" id="IPR005467">
    <property type="entry name" value="His_kinase_dom"/>
</dbReference>
<evidence type="ECO:0000313" key="13">
    <source>
        <dbReference type="Proteomes" id="UP001139011"/>
    </source>
</evidence>
<dbReference type="Pfam" id="PF02518">
    <property type="entry name" value="HATPase_c"/>
    <property type="match status" value="1"/>
</dbReference>
<dbReference type="GO" id="GO:0006355">
    <property type="term" value="P:regulation of DNA-templated transcription"/>
    <property type="evidence" value="ECO:0007669"/>
    <property type="project" value="InterPro"/>
</dbReference>
<reference evidence="12" key="1">
    <citation type="submission" date="2021-09" db="EMBL/GenBank/DDBJ databases">
        <title>Genome analysis of Fictibacillus sp. KIGAM418 isolated from marine sediment.</title>
        <authorList>
            <person name="Seo M.-J."/>
            <person name="Cho E.-S."/>
            <person name="Hwang C.Y."/>
        </authorList>
    </citation>
    <scope>NUCLEOTIDE SEQUENCE</scope>
    <source>
        <strain evidence="12">KIGAM418</strain>
    </source>
</reference>
<dbReference type="PANTHER" id="PTHR43065">
    <property type="entry name" value="SENSOR HISTIDINE KINASE"/>
    <property type="match status" value="1"/>
</dbReference>
<dbReference type="Gene3D" id="1.10.287.130">
    <property type="match status" value="1"/>
</dbReference>
<keyword evidence="13" id="KW-1185">Reference proteome</keyword>
<dbReference type="InterPro" id="IPR036097">
    <property type="entry name" value="HisK_dim/P_sf"/>
</dbReference>
<evidence type="ECO:0000259" key="11">
    <source>
        <dbReference type="PROSITE" id="PS50113"/>
    </source>
</evidence>
<dbReference type="EC" id="2.7.13.3" evidence="2"/>
<dbReference type="SMART" id="SM00387">
    <property type="entry name" value="HATPase_c"/>
    <property type="match status" value="1"/>
</dbReference>
<dbReference type="AlphaFoldDB" id="A0A9X2BFW8"/>
<protein>
    <recommendedName>
        <fullName evidence="2">histidine kinase</fullName>
        <ecNumber evidence="2">2.7.13.3</ecNumber>
    </recommendedName>
</protein>
<evidence type="ECO:0000256" key="2">
    <source>
        <dbReference type="ARBA" id="ARBA00012438"/>
    </source>
</evidence>
<dbReference type="SUPFAM" id="SSF55785">
    <property type="entry name" value="PYP-like sensor domain (PAS domain)"/>
    <property type="match status" value="3"/>
</dbReference>
<dbReference type="RefSeq" id="WP_248251734.1">
    <property type="nucleotide sequence ID" value="NZ_JAIWJX010000002.1"/>
</dbReference>
<dbReference type="CDD" id="cd00082">
    <property type="entry name" value="HisKA"/>
    <property type="match status" value="1"/>
</dbReference>
<keyword evidence="5" id="KW-0547">Nucleotide-binding</keyword>
<dbReference type="PRINTS" id="PR00344">
    <property type="entry name" value="BCTRLSENSOR"/>
</dbReference>
<dbReference type="PROSITE" id="PS50109">
    <property type="entry name" value="HIS_KIN"/>
    <property type="match status" value="1"/>
</dbReference>
<dbReference type="CDD" id="cd00130">
    <property type="entry name" value="PAS"/>
    <property type="match status" value="3"/>
</dbReference>
<evidence type="ECO:0000256" key="5">
    <source>
        <dbReference type="ARBA" id="ARBA00022741"/>
    </source>
</evidence>
<dbReference type="InterPro" id="IPR035965">
    <property type="entry name" value="PAS-like_dom_sf"/>
</dbReference>
<dbReference type="CDD" id="cd00075">
    <property type="entry name" value="HATPase"/>
    <property type="match status" value="1"/>
</dbReference>
<evidence type="ECO:0000256" key="6">
    <source>
        <dbReference type="ARBA" id="ARBA00022777"/>
    </source>
</evidence>
<dbReference type="GO" id="GO:0000155">
    <property type="term" value="F:phosphorelay sensor kinase activity"/>
    <property type="evidence" value="ECO:0007669"/>
    <property type="project" value="InterPro"/>
</dbReference>
<dbReference type="Gene3D" id="3.30.450.20">
    <property type="entry name" value="PAS domain"/>
    <property type="match status" value="3"/>
</dbReference>
<organism evidence="12 13">
    <name type="scientific">Fictibacillus marinisediminis</name>
    <dbReference type="NCBI Taxonomy" id="2878389"/>
    <lineage>
        <taxon>Bacteria</taxon>
        <taxon>Bacillati</taxon>
        <taxon>Bacillota</taxon>
        <taxon>Bacilli</taxon>
        <taxon>Bacillales</taxon>
        <taxon>Fictibacillaceae</taxon>
        <taxon>Fictibacillus</taxon>
    </lineage>
</organism>
<dbReference type="Pfam" id="PF08448">
    <property type="entry name" value="PAS_4"/>
    <property type="match status" value="1"/>
</dbReference>
<feature type="domain" description="PAC" evidence="11">
    <location>
        <begin position="87"/>
        <end position="139"/>
    </location>
</feature>
<name>A0A9X2BFW8_9BACL</name>
<evidence type="ECO:0000259" key="10">
    <source>
        <dbReference type="PROSITE" id="PS50112"/>
    </source>
</evidence>
<evidence type="ECO:0000256" key="3">
    <source>
        <dbReference type="ARBA" id="ARBA00022553"/>
    </source>
</evidence>
<dbReference type="InterPro" id="IPR000700">
    <property type="entry name" value="PAS-assoc_C"/>
</dbReference>
<dbReference type="PROSITE" id="PS50112">
    <property type="entry name" value="PAS"/>
    <property type="match status" value="2"/>
</dbReference>
<dbReference type="PANTHER" id="PTHR43065:SF34">
    <property type="entry name" value="SPORULATION KINASE A"/>
    <property type="match status" value="1"/>
</dbReference>
<keyword evidence="3" id="KW-0597">Phosphoprotein</keyword>
<evidence type="ECO:0000256" key="1">
    <source>
        <dbReference type="ARBA" id="ARBA00000085"/>
    </source>
</evidence>
<dbReference type="EMBL" id="JAIWJX010000002">
    <property type="protein sequence ID" value="MCK6256003.1"/>
    <property type="molecule type" value="Genomic_DNA"/>
</dbReference>
<evidence type="ECO:0000256" key="4">
    <source>
        <dbReference type="ARBA" id="ARBA00022679"/>
    </source>
</evidence>
<feature type="domain" description="PAS" evidence="10">
    <location>
        <begin position="140"/>
        <end position="211"/>
    </location>
</feature>
<dbReference type="GO" id="GO:0005524">
    <property type="term" value="F:ATP binding"/>
    <property type="evidence" value="ECO:0007669"/>
    <property type="project" value="UniProtKB-KW"/>
</dbReference>
<dbReference type="InterPro" id="IPR036890">
    <property type="entry name" value="HATPase_C_sf"/>
</dbReference>
<gene>
    <name evidence="12" type="ORF">LCY76_05210</name>
</gene>
<accession>A0A9X2BFW8</accession>
<keyword evidence="8" id="KW-0902">Two-component regulatory system</keyword>
<feature type="domain" description="PAC" evidence="11">
    <location>
        <begin position="342"/>
        <end position="394"/>
    </location>
</feature>
<dbReference type="InterPro" id="IPR004358">
    <property type="entry name" value="Sig_transdc_His_kin-like_C"/>
</dbReference>
<proteinExistence type="predicted"/>
<keyword evidence="6" id="KW-0418">Kinase</keyword>
<dbReference type="Pfam" id="PF08447">
    <property type="entry name" value="PAS_3"/>
    <property type="match status" value="1"/>
</dbReference>